<evidence type="ECO:0000313" key="2">
    <source>
        <dbReference type="Proteomes" id="UP001221686"/>
    </source>
</evidence>
<dbReference type="EMBL" id="JAQNDL010000005">
    <property type="protein sequence ID" value="MDC0723313.1"/>
    <property type="molecule type" value="Genomic_DNA"/>
</dbReference>
<dbReference type="NCBIfam" id="TIGR03901">
    <property type="entry name" value="MYXO-CTERM"/>
    <property type="match status" value="1"/>
</dbReference>
<proteinExistence type="predicted"/>
<dbReference type="RefSeq" id="WP_272092314.1">
    <property type="nucleotide sequence ID" value="NZ_JAQNDL010000005.1"/>
</dbReference>
<accession>A0ABT5ECZ8</accession>
<protein>
    <submittedName>
        <fullName evidence="1">MYXO-CTERM sorting domain-containing protein</fullName>
    </submittedName>
</protein>
<organism evidence="1 2">
    <name type="scientific">Nannocystis bainbridge</name>
    <dbReference type="NCBI Taxonomy" id="2995303"/>
    <lineage>
        <taxon>Bacteria</taxon>
        <taxon>Pseudomonadati</taxon>
        <taxon>Myxococcota</taxon>
        <taxon>Polyangia</taxon>
        <taxon>Nannocystales</taxon>
        <taxon>Nannocystaceae</taxon>
        <taxon>Nannocystis</taxon>
    </lineage>
</organism>
<sequence>MMALAPGRADACSTSSPGLGLEVWELSNPPERLVTAPGGVVALYGSVFATELTDAAASASVTLERDGLAIATTIELVPLQAEVYLGAPLWTVVVVARPAEPLVAGQYQATAIVESVESGTQEVTFPVVVEAEPLAPLATPTIASFAAAEAQGARRDHVCCEREPDSCGGMSICKAAETELLPALAIGLEALPEARAGNSVVWAQALDAEGQPIAGARSQMFGRHHGEWLVPFAAAQAEYCVTVGATDLVDGTSVASPPRCFGRDEVGEPRVRIEEVTAEEVELWGCLTPPVHEDGTPFGETPAGDEKGCRIGEDGPAWGSLALLGLGIGWRRRRGRSRDLPRRPRSG</sequence>
<keyword evidence="2" id="KW-1185">Reference proteome</keyword>
<gene>
    <name evidence="1" type="ORF">POL25_40905</name>
</gene>
<name>A0ABT5ECZ8_9BACT</name>
<comment type="caution">
    <text evidence="1">The sequence shown here is derived from an EMBL/GenBank/DDBJ whole genome shotgun (WGS) entry which is preliminary data.</text>
</comment>
<dbReference type="InterPro" id="IPR024038">
    <property type="entry name" value="MYXO-CTERM"/>
</dbReference>
<reference evidence="1 2" key="1">
    <citation type="submission" date="2022-11" db="EMBL/GenBank/DDBJ databases">
        <title>Minimal conservation of predation-associated metabolite biosynthetic gene clusters underscores biosynthetic potential of Myxococcota including descriptions for ten novel species: Archangium lansinium sp. nov., Myxococcus landrumus sp. nov., Nannocystis bai.</title>
        <authorList>
            <person name="Ahearne A."/>
            <person name="Stevens C."/>
            <person name="Dowd S."/>
        </authorList>
    </citation>
    <scope>NUCLEOTIDE SEQUENCE [LARGE SCALE GENOMIC DNA]</scope>
    <source>
        <strain evidence="1 2">BB15-2</strain>
    </source>
</reference>
<evidence type="ECO:0000313" key="1">
    <source>
        <dbReference type="EMBL" id="MDC0723313.1"/>
    </source>
</evidence>
<dbReference type="Proteomes" id="UP001221686">
    <property type="component" value="Unassembled WGS sequence"/>
</dbReference>